<organism evidence="1">
    <name type="scientific">marine metagenome</name>
    <dbReference type="NCBI Taxonomy" id="408172"/>
    <lineage>
        <taxon>unclassified sequences</taxon>
        <taxon>metagenomes</taxon>
        <taxon>ecological metagenomes</taxon>
    </lineage>
</organism>
<gene>
    <name evidence="1" type="ORF">METZ01_LOCUS391598</name>
</gene>
<dbReference type="SUPFAM" id="SSF56935">
    <property type="entry name" value="Porins"/>
    <property type="match status" value="1"/>
</dbReference>
<feature type="non-terminal residue" evidence="1">
    <location>
        <position position="91"/>
    </location>
</feature>
<sequence>MFKLKSVSGLVAASLVSVPAMLSFPVDGWTQIEEIIVTTRRREESLQDVPISVGILSSTEIERFGIGGIEDVAKYTAGMEFDAGYGAQDTR</sequence>
<name>A0A382UWX4_9ZZZZ</name>
<evidence type="ECO:0008006" key="2">
    <source>
        <dbReference type="Google" id="ProtNLM"/>
    </source>
</evidence>
<reference evidence="1" key="1">
    <citation type="submission" date="2018-05" db="EMBL/GenBank/DDBJ databases">
        <authorList>
            <person name="Lanie J.A."/>
            <person name="Ng W.-L."/>
            <person name="Kazmierczak K.M."/>
            <person name="Andrzejewski T.M."/>
            <person name="Davidsen T.M."/>
            <person name="Wayne K.J."/>
            <person name="Tettelin H."/>
            <person name="Glass J.I."/>
            <person name="Rusch D."/>
            <person name="Podicherti R."/>
            <person name="Tsui H.-C.T."/>
            <person name="Winkler M.E."/>
        </authorList>
    </citation>
    <scope>NUCLEOTIDE SEQUENCE</scope>
</reference>
<dbReference type="InterPro" id="IPR037066">
    <property type="entry name" value="Plug_dom_sf"/>
</dbReference>
<dbReference type="AlphaFoldDB" id="A0A382UWX4"/>
<evidence type="ECO:0000313" key="1">
    <source>
        <dbReference type="EMBL" id="SVD38744.1"/>
    </source>
</evidence>
<dbReference type="EMBL" id="UINC01147421">
    <property type="protein sequence ID" value="SVD38744.1"/>
    <property type="molecule type" value="Genomic_DNA"/>
</dbReference>
<dbReference type="Gene3D" id="2.170.130.10">
    <property type="entry name" value="TonB-dependent receptor, plug domain"/>
    <property type="match status" value="1"/>
</dbReference>
<protein>
    <recommendedName>
        <fullName evidence="2">TonB-dependent receptor plug domain-containing protein</fullName>
    </recommendedName>
</protein>
<proteinExistence type="predicted"/>
<accession>A0A382UWX4</accession>